<dbReference type="Proteomes" id="UP000030014">
    <property type="component" value="Unassembled WGS sequence"/>
</dbReference>
<dbReference type="GO" id="GO:0008170">
    <property type="term" value="F:N-methyltransferase activity"/>
    <property type="evidence" value="ECO:0007669"/>
    <property type="project" value="InterPro"/>
</dbReference>
<dbReference type="GO" id="GO:0003677">
    <property type="term" value="F:DNA binding"/>
    <property type="evidence" value="ECO:0007669"/>
    <property type="project" value="InterPro"/>
</dbReference>
<gene>
    <name evidence="7" type="ORF">Z955_07020</name>
</gene>
<feature type="domain" description="ParB-like N-terminal" evidence="6">
    <location>
        <begin position="4"/>
        <end position="93"/>
    </location>
</feature>
<organism evidence="7 8">
    <name type="scientific">Clostridium botulinum C/D str. DC5</name>
    <dbReference type="NCBI Taxonomy" id="1443128"/>
    <lineage>
        <taxon>Bacteria</taxon>
        <taxon>Bacillati</taxon>
        <taxon>Bacillota</taxon>
        <taxon>Clostridia</taxon>
        <taxon>Eubacteriales</taxon>
        <taxon>Clostridiaceae</taxon>
        <taxon>Clostridium</taxon>
    </lineage>
</organism>
<protein>
    <recommendedName>
        <fullName evidence="5">Methyltransferase</fullName>
        <ecNumber evidence="5">2.1.1.-</ecNumber>
    </recommendedName>
</protein>
<evidence type="ECO:0000256" key="5">
    <source>
        <dbReference type="RuleBase" id="RU362026"/>
    </source>
</evidence>
<dbReference type="PROSITE" id="PS00092">
    <property type="entry name" value="N6_MTASE"/>
    <property type="match status" value="1"/>
</dbReference>
<evidence type="ECO:0000259" key="6">
    <source>
        <dbReference type="SMART" id="SM00470"/>
    </source>
</evidence>
<dbReference type="InterPro" id="IPR001091">
    <property type="entry name" value="RM_Methyltransferase"/>
</dbReference>
<dbReference type="Gene3D" id="3.40.50.150">
    <property type="entry name" value="Vaccinia Virus protein VP39"/>
    <property type="match status" value="1"/>
</dbReference>
<evidence type="ECO:0000256" key="4">
    <source>
        <dbReference type="ARBA" id="ARBA00022747"/>
    </source>
</evidence>
<dbReference type="GO" id="GO:0032259">
    <property type="term" value="P:methylation"/>
    <property type="evidence" value="ECO:0007669"/>
    <property type="project" value="UniProtKB-KW"/>
</dbReference>
<dbReference type="Pfam" id="PF02195">
    <property type="entry name" value="ParB_N"/>
    <property type="match status" value="1"/>
</dbReference>
<dbReference type="InterPro" id="IPR015840">
    <property type="entry name" value="DNA_MeTrfase_ParB"/>
</dbReference>
<dbReference type="Gene3D" id="3.90.1530.10">
    <property type="entry name" value="Conserved hypothetical protein from pyrococcus furiosus pfu- 392566-001, ParB domain"/>
    <property type="match status" value="1"/>
</dbReference>
<evidence type="ECO:0000256" key="2">
    <source>
        <dbReference type="ARBA" id="ARBA00022603"/>
    </source>
</evidence>
<dbReference type="SMART" id="SM00470">
    <property type="entry name" value="ParB"/>
    <property type="match status" value="1"/>
</dbReference>
<sequence length="410" mass="46615">MDIQKIDVNKLNPAKYNPRKDLKPGDAEYEKLKKSINTFGYVEPVIWNKRTGNIIGGHQRLKILKEQGTTEIKCVVVDMDESEEKALNVALNKVSGDWDIPKLTELLDDLDKSMFDVSLTGFDAAEIEDLFSKVHDKDVQDDDFDADKALEDIKEPVSKQGDIWILGKHRLLCGDSTKAETYEKLMKGKKANLVVTDPPYSVNYSSKAGSIKNDNLSDKDFYKFLLSAFKEIANVMAKDASIYVFHADTEGYNFRKAFKEAGFYLSGVCIWVKQSLVLGRSPYQWQHEPILFGWKKDGKHKWYGDRKQTSIWNFDRPTKSPLHPTTKPVPLIAYPIQNSSMTNCIVLEPFGGSGSTLIACEQIDRICYAVELDEKYCDVIVKRYIETAGDDEVFLIRDGEKIKYNEVTAK</sequence>
<reference evidence="7 8" key="1">
    <citation type="submission" date="2014-01" db="EMBL/GenBank/DDBJ databases">
        <title>Plasmidome dynamics in the species complex Clostridium novyi sensu lato converts strains of independent lineages into distinctly different pathogens.</title>
        <authorList>
            <person name="Skarin H."/>
            <person name="Segerman B."/>
        </authorList>
    </citation>
    <scope>NUCLEOTIDE SEQUENCE [LARGE SCALE GENOMIC DNA]</scope>
    <source>
        <strain evidence="7 8">DC5</strain>
    </source>
</reference>
<dbReference type="EC" id="2.1.1.-" evidence="5"/>
<dbReference type="GO" id="GO:0009307">
    <property type="term" value="P:DNA restriction-modification system"/>
    <property type="evidence" value="ECO:0007669"/>
    <property type="project" value="UniProtKB-KW"/>
</dbReference>
<dbReference type="AlphaFoldDB" id="A0A0A0IGE0"/>
<dbReference type="InterPro" id="IPR002941">
    <property type="entry name" value="DNA_methylase_N4/N6"/>
</dbReference>
<name>A0A0A0IGE0_CLOBO</name>
<dbReference type="PRINTS" id="PR00508">
    <property type="entry name" value="S21N4MTFRASE"/>
</dbReference>
<dbReference type="InterPro" id="IPR002052">
    <property type="entry name" value="DNA_methylase_N6_adenine_CS"/>
</dbReference>
<evidence type="ECO:0000256" key="1">
    <source>
        <dbReference type="ARBA" id="ARBA00006594"/>
    </source>
</evidence>
<comment type="similarity">
    <text evidence="1 5">Belongs to the N(4)/N(6)-methyltransferase family.</text>
</comment>
<proteinExistence type="inferred from homology"/>
<keyword evidence="2" id="KW-0489">Methyltransferase</keyword>
<dbReference type="SUPFAM" id="SSF53335">
    <property type="entry name" value="S-adenosyl-L-methionine-dependent methyltransferases"/>
    <property type="match status" value="1"/>
</dbReference>
<dbReference type="InterPro" id="IPR036086">
    <property type="entry name" value="ParB/Sulfiredoxin_sf"/>
</dbReference>
<comment type="caution">
    <text evidence="7">The sequence shown here is derived from an EMBL/GenBank/DDBJ whole genome shotgun (WGS) entry which is preliminary data.</text>
</comment>
<evidence type="ECO:0000256" key="3">
    <source>
        <dbReference type="ARBA" id="ARBA00022679"/>
    </source>
</evidence>
<dbReference type="EMBL" id="JDRY01000033">
    <property type="protein sequence ID" value="KGM99623.1"/>
    <property type="molecule type" value="Genomic_DNA"/>
</dbReference>
<keyword evidence="3" id="KW-0808">Transferase</keyword>
<dbReference type="Pfam" id="PF01555">
    <property type="entry name" value="N6_N4_Mtase"/>
    <property type="match status" value="1"/>
</dbReference>
<dbReference type="RefSeq" id="WP_039259492.1">
    <property type="nucleotide sequence ID" value="NZ_JDRY01000033.1"/>
</dbReference>
<dbReference type="CDD" id="cd16401">
    <property type="entry name" value="ParB_N_like_MT"/>
    <property type="match status" value="1"/>
</dbReference>
<accession>A0A0A0IGE0</accession>
<dbReference type="SUPFAM" id="SSF110849">
    <property type="entry name" value="ParB/Sulfiredoxin"/>
    <property type="match status" value="1"/>
</dbReference>
<evidence type="ECO:0000313" key="8">
    <source>
        <dbReference type="Proteomes" id="UP000030014"/>
    </source>
</evidence>
<evidence type="ECO:0000313" key="7">
    <source>
        <dbReference type="EMBL" id="KGM99623.1"/>
    </source>
</evidence>
<dbReference type="PIRSF" id="PIRSF036758">
    <property type="entry name" value="Aden_M_ParB"/>
    <property type="match status" value="1"/>
</dbReference>
<dbReference type="InterPro" id="IPR029063">
    <property type="entry name" value="SAM-dependent_MTases_sf"/>
</dbReference>
<dbReference type="InterPro" id="IPR003115">
    <property type="entry name" value="ParB_N"/>
</dbReference>
<keyword evidence="4" id="KW-0680">Restriction system</keyword>